<proteinExistence type="predicted"/>
<gene>
    <name evidence="1" type="ORF">RSDT_1023</name>
</gene>
<reference evidence="1 2" key="1">
    <citation type="journal article" date="2017" name="ISME J.">
        <title>Genome of 'Ca. Desulfovibrio trichonymphae', an H2-oxidizing bacterium in a tripartite symbiotic system within a protist cell in the termite gut.</title>
        <authorList>
            <person name="Kuwahara H."/>
            <person name="Yuki M."/>
            <person name="Izawa K."/>
            <person name="Ohkuma M."/>
            <person name="Hongoh Y."/>
        </authorList>
    </citation>
    <scope>NUCLEOTIDE SEQUENCE [LARGE SCALE GENOMIC DNA]</scope>
    <source>
        <strain evidence="1 2">Rs-N31</strain>
    </source>
</reference>
<evidence type="ECO:0000313" key="1">
    <source>
        <dbReference type="EMBL" id="BAV92535.1"/>
    </source>
</evidence>
<protein>
    <submittedName>
        <fullName evidence="1">Uncharacterized protein</fullName>
    </submittedName>
</protein>
<dbReference type="AlphaFoldDB" id="A0A1J1DRP6"/>
<dbReference type="Proteomes" id="UP000242645">
    <property type="component" value="Chromosome"/>
</dbReference>
<dbReference type="EMBL" id="AP017368">
    <property type="protein sequence ID" value="BAV92535.1"/>
    <property type="molecule type" value="Genomic_DNA"/>
</dbReference>
<organism evidence="1 2">
    <name type="scientific">Candidatus Desulfovibrio trichonymphae</name>
    <dbReference type="NCBI Taxonomy" id="1725232"/>
    <lineage>
        <taxon>Bacteria</taxon>
        <taxon>Pseudomonadati</taxon>
        <taxon>Thermodesulfobacteriota</taxon>
        <taxon>Desulfovibrionia</taxon>
        <taxon>Desulfovibrionales</taxon>
        <taxon>Desulfovibrionaceae</taxon>
        <taxon>Desulfovibrio</taxon>
    </lineage>
</organism>
<evidence type="ECO:0000313" key="2">
    <source>
        <dbReference type="Proteomes" id="UP000242645"/>
    </source>
</evidence>
<name>A0A1J1DRP6_9BACT</name>
<accession>A0A1J1DRP6</accession>
<dbReference type="RefSeq" id="WP_231941835.1">
    <property type="nucleotide sequence ID" value="NZ_AP017368.1"/>
</dbReference>
<sequence length="109" mass="12285">MKKLLVRLAHQLDAIDEASLMSLWSEYATIVGRFEPTKQWEEATLIFSMIQAKRWKNQLFNYYWSLQTQGSAVAADLPEVLAPDFALEAENGTAKGAPGCRVLPFKPLL</sequence>
<dbReference type="KEGG" id="dtr:RSDT_1023"/>
<keyword evidence="2" id="KW-1185">Reference proteome</keyword>